<dbReference type="PANTHER" id="PTHR43880">
    <property type="entry name" value="ALCOHOL DEHYDROGENASE"/>
    <property type="match status" value="1"/>
</dbReference>
<dbReference type="Gene3D" id="3.40.50.720">
    <property type="entry name" value="NAD(P)-binding Rossmann-like Domain"/>
    <property type="match status" value="1"/>
</dbReference>
<dbReference type="InterPro" id="IPR011032">
    <property type="entry name" value="GroES-like_sf"/>
</dbReference>
<evidence type="ECO:0000259" key="9">
    <source>
        <dbReference type="SMART" id="SM00829"/>
    </source>
</evidence>
<dbReference type="SUPFAM" id="SSF50129">
    <property type="entry name" value="GroES-like"/>
    <property type="match status" value="2"/>
</dbReference>
<evidence type="ECO:0000256" key="6">
    <source>
        <dbReference type="ARBA" id="ARBA00023027"/>
    </source>
</evidence>
<dbReference type="GO" id="GO:0004022">
    <property type="term" value="F:alcohol dehydrogenase (NAD+) activity"/>
    <property type="evidence" value="ECO:0007669"/>
    <property type="project" value="UniProtKB-EC"/>
</dbReference>
<sequence length="376" mass="39817">MTTYRRSHAAVLRSAPGEYEPAVVEVEDPRPGEIMVRMVAVGLCHSDDHITTGDFPVEMLPMCGGHEGAGVVEKVGAGTTQFDIGDHVVLTFLPACGRCLWCSRGMQQLCDAGAYALTGSRFDDPTSYRLRLDGQPCGQQLGLSAFSEYTTVSVQSAYKVPAELPLNRLCLLGCAMGTGWGTAVNAAGVKPGQTVIVMGLGGVGAAAVQGAAHAGAANILVVDPVPYKRDTAKIFGATEAFATMEEAAACARSYTNGQGADSTMITVGRMEPENLTDAVESIRKGGTVAMTSMGAFQPEKVSLDLSMVTLMQKSIKGVIYGNWSPFEAVPTMVNLYASGQLRTDEMVTRTYTLDGIAQGYRDMKQGKNIRSIVEFG</sequence>
<protein>
    <recommendedName>
        <fullName evidence="3">alcohol dehydrogenase</fullName>
        <ecNumber evidence="3">1.1.1.1</ecNumber>
    </recommendedName>
</protein>
<evidence type="ECO:0000256" key="7">
    <source>
        <dbReference type="ARBA" id="ARBA00049164"/>
    </source>
</evidence>
<dbReference type="Gene3D" id="3.90.180.10">
    <property type="entry name" value="Medium-chain alcohol dehydrogenases, catalytic domain"/>
    <property type="match status" value="1"/>
</dbReference>
<dbReference type="Pfam" id="PF00107">
    <property type="entry name" value="ADH_zinc_N"/>
    <property type="match status" value="1"/>
</dbReference>
<evidence type="ECO:0000256" key="1">
    <source>
        <dbReference type="ARBA" id="ARBA00001947"/>
    </source>
</evidence>
<dbReference type="PANTHER" id="PTHR43880:SF12">
    <property type="entry name" value="ALCOHOL DEHYDROGENASE CLASS-3"/>
    <property type="match status" value="1"/>
</dbReference>
<dbReference type="AlphaFoldDB" id="A0A179VGG5"/>
<evidence type="ECO:0000256" key="5">
    <source>
        <dbReference type="ARBA" id="ARBA00022833"/>
    </source>
</evidence>
<dbReference type="InterPro" id="IPR013154">
    <property type="entry name" value="ADH-like_N"/>
</dbReference>
<comment type="catalytic activity">
    <reaction evidence="7">
        <text>a secondary alcohol + NAD(+) = a ketone + NADH + H(+)</text>
        <dbReference type="Rhea" id="RHEA:10740"/>
        <dbReference type="ChEBI" id="CHEBI:15378"/>
        <dbReference type="ChEBI" id="CHEBI:17087"/>
        <dbReference type="ChEBI" id="CHEBI:35681"/>
        <dbReference type="ChEBI" id="CHEBI:57540"/>
        <dbReference type="ChEBI" id="CHEBI:57945"/>
        <dbReference type="EC" id="1.1.1.1"/>
    </reaction>
</comment>
<dbReference type="GO" id="GO:0051903">
    <property type="term" value="F:S-(hydroxymethyl)glutathione dehydrogenase [NAD(P)+] activity"/>
    <property type="evidence" value="ECO:0007669"/>
    <property type="project" value="TreeGrafter"/>
</dbReference>
<feature type="domain" description="Enoyl reductase (ER)" evidence="9">
    <location>
        <begin position="17"/>
        <end position="373"/>
    </location>
</feature>
<dbReference type="Pfam" id="PF08240">
    <property type="entry name" value="ADH_N"/>
    <property type="match status" value="1"/>
</dbReference>
<reference evidence="10 11" key="1">
    <citation type="submission" date="2016-01" db="EMBL/GenBank/DDBJ databases">
        <title>Mycobacterium immunogenum strain CD11_6 genome sequencing and assembly.</title>
        <authorList>
            <person name="Kaur G."/>
            <person name="Nair G.R."/>
            <person name="Mayilraj S."/>
        </authorList>
    </citation>
    <scope>NUCLEOTIDE SEQUENCE [LARGE SCALE GENOMIC DNA]</scope>
    <source>
        <strain evidence="10 11">CD11-6</strain>
    </source>
</reference>
<keyword evidence="6" id="KW-0520">NAD</keyword>
<dbReference type="SMART" id="SM00829">
    <property type="entry name" value="PKS_ER"/>
    <property type="match status" value="1"/>
</dbReference>
<comment type="similarity">
    <text evidence="2">Belongs to the zinc-containing alcohol dehydrogenase family.</text>
</comment>
<dbReference type="InterPro" id="IPR036291">
    <property type="entry name" value="NAD(P)-bd_dom_sf"/>
</dbReference>
<evidence type="ECO:0000313" key="10">
    <source>
        <dbReference type="EMBL" id="OAT70075.1"/>
    </source>
</evidence>
<dbReference type="SUPFAM" id="SSF51735">
    <property type="entry name" value="NAD(P)-binding Rossmann-fold domains"/>
    <property type="match status" value="1"/>
</dbReference>
<proteinExistence type="inferred from homology"/>
<dbReference type="InterPro" id="IPR013149">
    <property type="entry name" value="ADH-like_C"/>
</dbReference>
<comment type="catalytic activity">
    <reaction evidence="8">
        <text>a primary alcohol + NAD(+) = an aldehyde + NADH + H(+)</text>
        <dbReference type="Rhea" id="RHEA:10736"/>
        <dbReference type="ChEBI" id="CHEBI:15378"/>
        <dbReference type="ChEBI" id="CHEBI:15734"/>
        <dbReference type="ChEBI" id="CHEBI:17478"/>
        <dbReference type="ChEBI" id="CHEBI:57540"/>
        <dbReference type="ChEBI" id="CHEBI:57945"/>
        <dbReference type="EC" id="1.1.1.1"/>
    </reaction>
</comment>
<comment type="cofactor">
    <cofactor evidence="1">
        <name>Zn(2+)</name>
        <dbReference type="ChEBI" id="CHEBI:29105"/>
    </cofactor>
</comment>
<dbReference type="RefSeq" id="WP_064627212.1">
    <property type="nucleotide sequence ID" value="NZ_LQYE01000001.1"/>
</dbReference>
<evidence type="ECO:0000256" key="4">
    <source>
        <dbReference type="ARBA" id="ARBA00022723"/>
    </source>
</evidence>
<gene>
    <name evidence="10" type="ORF">AWB85_01355</name>
</gene>
<keyword evidence="5" id="KW-0862">Zinc</keyword>
<dbReference type="InterPro" id="IPR023921">
    <property type="entry name" value="ADH_Zn_actinomycetes"/>
</dbReference>
<evidence type="ECO:0000256" key="8">
    <source>
        <dbReference type="ARBA" id="ARBA00049243"/>
    </source>
</evidence>
<dbReference type="EMBL" id="LQYE01000001">
    <property type="protein sequence ID" value="OAT70075.1"/>
    <property type="molecule type" value="Genomic_DNA"/>
</dbReference>
<evidence type="ECO:0000256" key="3">
    <source>
        <dbReference type="ARBA" id="ARBA00013190"/>
    </source>
</evidence>
<dbReference type="NCBIfam" id="TIGR03989">
    <property type="entry name" value="Rxyl_3153"/>
    <property type="match status" value="1"/>
</dbReference>
<dbReference type="GO" id="GO:0008270">
    <property type="term" value="F:zinc ion binding"/>
    <property type="evidence" value="ECO:0007669"/>
    <property type="project" value="TreeGrafter"/>
</dbReference>
<dbReference type="GO" id="GO:0046294">
    <property type="term" value="P:formaldehyde catabolic process"/>
    <property type="evidence" value="ECO:0007669"/>
    <property type="project" value="TreeGrafter"/>
</dbReference>
<evidence type="ECO:0000256" key="2">
    <source>
        <dbReference type="ARBA" id="ARBA00008072"/>
    </source>
</evidence>
<evidence type="ECO:0000313" key="11">
    <source>
        <dbReference type="Proteomes" id="UP000186919"/>
    </source>
</evidence>
<dbReference type="Proteomes" id="UP000186919">
    <property type="component" value="Unassembled WGS sequence"/>
</dbReference>
<keyword evidence="4" id="KW-0479">Metal-binding</keyword>
<name>A0A179VGG5_9MYCO</name>
<dbReference type="GO" id="GO:0005829">
    <property type="term" value="C:cytosol"/>
    <property type="evidence" value="ECO:0007669"/>
    <property type="project" value="TreeGrafter"/>
</dbReference>
<organism evidence="10 11">
    <name type="scientific">Mycobacteroides immunogenum</name>
    <dbReference type="NCBI Taxonomy" id="83262"/>
    <lineage>
        <taxon>Bacteria</taxon>
        <taxon>Bacillati</taxon>
        <taxon>Actinomycetota</taxon>
        <taxon>Actinomycetes</taxon>
        <taxon>Mycobacteriales</taxon>
        <taxon>Mycobacteriaceae</taxon>
        <taxon>Mycobacteroides</taxon>
    </lineage>
</organism>
<comment type="caution">
    <text evidence="10">The sequence shown here is derived from an EMBL/GenBank/DDBJ whole genome shotgun (WGS) entry which is preliminary data.</text>
</comment>
<dbReference type="InterPro" id="IPR020843">
    <property type="entry name" value="ER"/>
</dbReference>
<dbReference type="EC" id="1.1.1.1" evidence="3"/>
<accession>A0A179VGG5</accession>